<evidence type="ECO:0000313" key="2">
    <source>
        <dbReference type="EMBL" id="UQC81670.1"/>
    </source>
</evidence>
<dbReference type="Pfam" id="PF08618">
    <property type="entry name" value="Opi1"/>
    <property type="match status" value="2"/>
</dbReference>
<feature type="region of interest" description="Disordered" evidence="1">
    <location>
        <begin position="437"/>
        <end position="484"/>
    </location>
</feature>
<dbReference type="GeneID" id="73341162"/>
<dbReference type="RefSeq" id="XP_049143295.1">
    <property type="nucleotide sequence ID" value="XM_049286152.1"/>
</dbReference>
<dbReference type="Proteomes" id="UP000830671">
    <property type="component" value="Chromosome 4"/>
</dbReference>
<dbReference type="GO" id="GO:0003714">
    <property type="term" value="F:transcription corepressor activity"/>
    <property type="evidence" value="ECO:0007669"/>
    <property type="project" value="InterPro"/>
</dbReference>
<protein>
    <recommendedName>
        <fullName evidence="4">Clock controlled protein</fullName>
    </recommendedName>
</protein>
<keyword evidence="3" id="KW-1185">Reference proteome</keyword>
<feature type="compositionally biased region" description="Low complexity" evidence="1">
    <location>
        <begin position="329"/>
        <end position="349"/>
    </location>
</feature>
<reference evidence="2" key="1">
    <citation type="journal article" date="2021" name="Mol. Plant Microbe Interact.">
        <title>Complete Genome Sequence of the Plant-Pathogenic Fungus Colletotrichum lupini.</title>
        <authorList>
            <person name="Baroncelli R."/>
            <person name="Pensec F."/>
            <person name="Da Lio D."/>
            <person name="Boufleur T."/>
            <person name="Vicente I."/>
            <person name="Sarrocco S."/>
            <person name="Picot A."/>
            <person name="Baraldi E."/>
            <person name="Sukno S."/>
            <person name="Thon M."/>
            <person name="Le Floch G."/>
        </authorList>
    </citation>
    <scope>NUCLEOTIDE SEQUENCE</scope>
    <source>
        <strain evidence="2">IMI 504893</strain>
    </source>
</reference>
<dbReference type="KEGG" id="clup:CLUP02_07156"/>
<feature type="region of interest" description="Disordered" evidence="1">
    <location>
        <begin position="295"/>
        <end position="392"/>
    </location>
</feature>
<evidence type="ECO:0000256" key="1">
    <source>
        <dbReference type="SAM" id="MobiDB-lite"/>
    </source>
</evidence>
<feature type="region of interest" description="Disordered" evidence="1">
    <location>
        <begin position="177"/>
        <end position="200"/>
    </location>
</feature>
<evidence type="ECO:0000313" key="3">
    <source>
        <dbReference type="Proteomes" id="UP000830671"/>
    </source>
</evidence>
<dbReference type="PANTHER" id="PTHR38406">
    <property type="entry name" value="TRANSCRIPTIONAL REPRESSOR OPI1"/>
    <property type="match status" value="1"/>
</dbReference>
<dbReference type="PANTHER" id="PTHR38406:SF1">
    <property type="entry name" value="TRANSCRIPTIONAL REPRESSOR OPI1"/>
    <property type="match status" value="1"/>
</dbReference>
<dbReference type="GO" id="GO:0006357">
    <property type="term" value="P:regulation of transcription by RNA polymerase II"/>
    <property type="evidence" value="ECO:0007669"/>
    <property type="project" value="TreeGrafter"/>
</dbReference>
<proteinExistence type="predicted"/>
<sequence length="969" mass="106337">MRLAKVQSRVLQAKYMWFPDGGNFDPFSFPPQWVWPACLPAAVLSPPASCLSFAFGEARVFRPPPSPIVARPVRPSSPWVRSGAASSSHHRHHNHIHLFSPTPRQSNQVLVIHQSVNPSITRHPNRQNITTPRHTSLHLSVSLTLDIYYGSCATLRATLQDTRTGLIPPPHATPTITTTIPPYLASPDPPSTRSSPETTSPAASLPCSFVGFEIRSIVLPVLRHLWPKPYYMNLSCAARSHFHPFTTTFPNLTAETAAPVSLLPLLLLLCRPPPREVSSRRPNILCEMDLSQSMSQSQNHMLHGPAPEDRQLPPSSSSLTHTHHFRPPASASASASTSTSASASISTTSQPNKHVLSHARFDPTHLPSQLPSYAPPSYAHAQSHDSNLLRFPDAPTTELAPILPAAKHNDNVGHNLPSLSSVTGPPPPRFTSIVAQSQSIEAQQQQQHQHQHHQPQSQPQPTTSSLKRSSTTTVPLTHWPSLNPLTTYYTPSHAQSADSPARMDLDVVSNSAMSAASPDRFYEGRAASVSLDDPDVRMAAEALGDLRADFINSPPARHTPLPRASPAVSITSNPQLKSEEPLFSLLTTSHPLLATTIEGATSAYNNSKNFSPRFKSSAEYVEGYLTPIANTVGTVGRKTGVEGGVRWFLGAGRRHQSNDIEAADGGSHKRRKVDTGEDLARLMIDAQSNMMPDVDSPRDPYVFKHDRRLSRASTIDTLPAYDDYRSPAYSENEKAERPTSSNAAWQSRLIMSTSGLSVAMSDESLRSLKYCLRWLRWANEHIGGVINNLKTTLEQFEKPGQPQQEEQTAVTNDGDHVMADSHPEPMSEQERTILAAKIASLKGDVLKTLQNVIVTVSKYAGGALPENARLLVRRHLTTLPQRFRYASMVEHQQGEKVSDQEAMREGAHRVLVLAKEGLDMMSQVSGVLDGTIVSAEEWCERLGRKKRDQREAVLPQSQPQEGDVKVALV</sequence>
<dbReference type="AlphaFoldDB" id="A0A9Q8SRD6"/>
<dbReference type="GO" id="GO:0008654">
    <property type="term" value="P:phospholipid biosynthetic process"/>
    <property type="evidence" value="ECO:0007669"/>
    <property type="project" value="TreeGrafter"/>
</dbReference>
<name>A0A9Q8SRD6_9PEZI</name>
<organism evidence="2 3">
    <name type="scientific">Colletotrichum lupini</name>
    <dbReference type="NCBI Taxonomy" id="145971"/>
    <lineage>
        <taxon>Eukaryota</taxon>
        <taxon>Fungi</taxon>
        <taxon>Dikarya</taxon>
        <taxon>Ascomycota</taxon>
        <taxon>Pezizomycotina</taxon>
        <taxon>Sordariomycetes</taxon>
        <taxon>Hypocreomycetidae</taxon>
        <taxon>Glomerellales</taxon>
        <taxon>Glomerellaceae</taxon>
        <taxon>Colletotrichum</taxon>
        <taxon>Colletotrichum acutatum species complex</taxon>
    </lineage>
</organism>
<dbReference type="EMBL" id="CP019476">
    <property type="protein sequence ID" value="UQC81670.1"/>
    <property type="molecule type" value="Genomic_DNA"/>
</dbReference>
<dbReference type="GO" id="GO:0005634">
    <property type="term" value="C:nucleus"/>
    <property type="evidence" value="ECO:0007669"/>
    <property type="project" value="TreeGrafter"/>
</dbReference>
<dbReference type="GO" id="GO:0030968">
    <property type="term" value="P:endoplasmic reticulum unfolded protein response"/>
    <property type="evidence" value="ECO:0007669"/>
    <property type="project" value="TreeGrafter"/>
</dbReference>
<accession>A0A9Q8SRD6</accession>
<evidence type="ECO:0008006" key="4">
    <source>
        <dbReference type="Google" id="ProtNLM"/>
    </source>
</evidence>
<feature type="region of interest" description="Disordered" evidence="1">
    <location>
        <begin position="948"/>
        <end position="969"/>
    </location>
</feature>
<dbReference type="GO" id="GO:0005783">
    <property type="term" value="C:endoplasmic reticulum"/>
    <property type="evidence" value="ECO:0007669"/>
    <property type="project" value="TreeGrafter"/>
</dbReference>
<feature type="compositionally biased region" description="Low complexity" evidence="1">
    <location>
        <begin position="437"/>
        <end position="473"/>
    </location>
</feature>
<dbReference type="InterPro" id="IPR013927">
    <property type="entry name" value="TF_Opi1_Ccg-8"/>
</dbReference>
<gene>
    <name evidence="2" type="ORF">CLUP02_07156</name>
</gene>